<dbReference type="GO" id="GO:0006313">
    <property type="term" value="P:DNA transposition"/>
    <property type="evidence" value="ECO:0007669"/>
    <property type="project" value="InterPro"/>
</dbReference>
<dbReference type="GO" id="GO:0003677">
    <property type="term" value="F:DNA binding"/>
    <property type="evidence" value="ECO:0007669"/>
    <property type="project" value="InterPro"/>
</dbReference>
<dbReference type="EMBL" id="SOJK01000260">
    <property type="protein sequence ID" value="TET43597.1"/>
    <property type="molecule type" value="Genomic_DNA"/>
</dbReference>
<evidence type="ECO:0000259" key="1">
    <source>
        <dbReference type="Pfam" id="PF01609"/>
    </source>
</evidence>
<gene>
    <name evidence="2" type="ORF">E3J59_06195</name>
</gene>
<feature type="domain" description="Transposase IS4-like" evidence="1">
    <location>
        <begin position="9"/>
        <end position="60"/>
    </location>
</feature>
<accession>A0A523UM34</accession>
<dbReference type="Proteomes" id="UP000320679">
    <property type="component" value="Unassembled WGS sequence"/>
</dbReference>
<comment type="caution">
    <text evidence="2">The sequence shown here is derived from an EMBL/GenBank/DDBJ whole genome shotgun (WGS) entry which is preliminary data.</text>
</comment>
<reference evidence="2 3" key="1">
    <citation type="submission" date="2019-03" db="EMBL/GenBank/DDBJ databases">
        <title>Metabolic potential of uncultured bacteria and archaea associated with petroleum seepage in deep-sea sediments.</title>
        <authorList>
            <person name="Dong X."/>
            <person name="Hubert C."/>
        </authorList>
    </citation>
    <scope>NUCLEOTIDE SEQUENCE [LARGE SCALE GENOMIC DNA]</scope>
    <source>
        <strain evidence="2">E29_bin78</strain>
    </source>
</reference>
<organism evidence="2 3">
    <name type="scientific">Aerophobetes bacterium</name>
    <dbReference type="NCBI Taxonomy" id="2030807"/>
    <lineage>
        <taxon>Bacteria</taxon>
        <taxon>Candidatus Aerophobota</taxon>
    </lineage>
</organism>
<proteinExistence type="predicted"/>
<dbReference type="Pfam" id="PF01609">
    <property type="entry name" value="DDE_Tnp_1"/>
    <property type="match status" value="1"/>
</dbReference>
<name>A0A523UM34_UNCAE</name>
<evidence type="ECO:0000313" key="2">
    <source>
        <dbReference type="EMBL" id="TET43597.1"/>
    </source>
</evidence>
<evidence type="ECO:0000313" key="3">
    <source>
        <dbReference type="Proteomes" id="UP000320679"/>
    </source>
</evidence>
<dbReference type="InterPro" id="IPR002559">
    <property type="entry name" value="Transposase_11"/>
</dbReference>
<sequence>MPSFVDPEARFGHKSKRKTFCGYKAYAAMDESGIVTSVQTFGGNENESTKLKDLLEEEKRKAIFSEADR</sequence>
<protein>
    <recommendedName>
        <fullName evidence="1">Transposase IS4-like domain-containing protein</fullName>
    </recommendedName>
</protein>
<dbReference type="AlphaFoldDB" id="A0A523UM34"/>
<dbReference type="GO" id="GO:0004803">
    <property type="term" value="F:transposase activity"/>
    <property type="evidence" value="ECO:0007669"/>
    <property type="project" value="InterPro"/>
</dbReference>